<feature type="region of interest" description="Disordered" evidence="1">
    <location>
        <begin position="1"/>
        <end position="32"/>
    </location>
</feature>
<reference evidence="2" key="1">
    <citation type="submission" date="2022-12" db="EMBL/GenBank/DDBJ databases">
        <title>Chromosome-level genome assembly of the bean flower thrips Megalurothrips usitatus.</title>
        <authorList>
            <person name="Ma L."/>
            <person name="Liu Q."/>
            <person name="Li H."/>
            <person name="Cai W."/>
        </authorList>
    </citation>
    <scope>NUCLEOTIDE SEQUENCE</scope>
    <source>
        <strain evidence="2">Cailab_2022a</strain>
    </source>
</reference>
<name>A0AAV7X3E0_9NEOP</name>
<sequence>MKALPAHGRGDVVDGQAPLPRHSLPQVRESDATLRKLAEGPTTEDLTNLKDNCLQAAVAASSTVSVSLPLTLMSLSVQVLKHPNAVPGEKYQ</sequence>
<dbReference type="EMBL" id="JAPTSV010000016">
    <property type="protein sequence ID" value="KAJ1519259.1"/>
    <property type="molecule type" value="Genomic_DNA"/>
</dbReference>
<evidence type="ECO:0000313" key="3">
    <source>
        <dbReference type="Proteomes" id="UP001075354"/>
    </source>
</evidence>
<accession>A0AAV7X3E0</accession>
<evidence type="ECO:0000256" key="1">
    <source>
        <dbReference type="SAM" id="MobiDB-lite"/>
    </source>
</evidence>
<protein>
    <submittedName>
        <fullName evidence="2">Uncharacterized protein</fullName>
    </submittedName>
</protein>
<organism evidence="2 3">
    <name type="scientific">Megalurothrips usitatus</name>
    <name type="common">bean blossom thrips</name>
    <dbReference type="NCBI Taxonomy" id="439358"/>
    <lineage>
        <taxon>Eukaryota</taxon>
        <taxon>Metazoa</taxon>
        <taxon>Ecdysozoa</taxon>
        <taxon>Arthropoda</taxon>
        <taxon>Hexapoda</taxon>
        <taxon>Insecta</taxon>
        <taxon>Pterygota</taxon>
        <taxon>Neoptera</taxon>
        <taxon>Paraneoptera</taxon>
        <taxon>Thysanoptera</taxon>
        <taxon>Terebrantia</taxon>
        <taxon>Thripoidea</taxon>
        <taxon>Thripidae</taxon>
        <taxon>Megalurothrips</taxon>
    </lineage>
</organism>
<evidence type="ECO:0000313" key="2">
    <source>
        <dbReference type="EMBL" id="KAJ1519259.1"/>
    </source>
</evidence>
<gene>
    <name evidence="2" type="ORF">ONE63_004560</name>
</gene>
<proteinExistence type="predicted"/>
<keyword evidence="3" id="KW-1185">Reference proteome</keyword>
<dbReference type="AlphaFoldDB" id="A0AAV7X3E0"/>
<dbReference type="Proteomes" id="UP001075354">
    <property type="component" value="Chromosome 16"/>
</dbReference>
<comment type="caution">
    <text evidence="2">The sequence shown here is derived from an EMBL/GenBank/DDBJ whole genome shotgun (WGS) entry which is preliminary data.</text>
</comment>